<dbReference type="GO" id="GO:0004252">
    <property type="term" value="F:serine-type endopeptidase activity"/>
    <property type="evidence" value="ECO:0007669"/>
    <property type="project" value="UniProtKB-UniRule"/>
</dbReference>
<keyword evidence="8" id="KW-0865">Zymogen</keyword>
<evidence type="ECO:0000256" key="4">
    <source>
        <dbReference type="ARBA" id="ARBA00022670"/>
    </source>
</evidence>
<feature type="domain" description="Peptidase S8/S53" evidence="11">
    <location>
        <begin position="217"/>
        <end position="490"/>
    </location>
</feature>
<evidence type="ECO:0000256" key="6">
    <source>
        <dbReference type="ARBA" id="ARBA00022801"/>
    </source>
</evidence>
<dbReference type="InterPro" id="IPR022398">
    <property type="entry name" value="Peptidase_S8_His-AS"/>
</dbReference>
<sequence>MKKRFDKSRPVLRQAQLDHTTTSRAKKLRAALLGATYLSLSLALTACGGRNDVDSADQTIPSATNNAATTADDSRLPSRTAMINTSGMEAGASNDRFIVKYRDGTSERTSPETVQPLLNAHGKRFGMKARHLRRLGVGADLIASDRKLTAVEATAFMRDLASNPDVEYVEADVPMHTTMTPNDPDYAPRQWALQQRGNMSNWPAGIRPEQAWDISNGSGVVIAMLDNGVTPHSDLDANILPGYDFTASNRGGNGSNPGLAEGTCGVTWHGTHVAGILAALTNNGKGMAGTAWGAKVVPVRVLNGCGSGLMSDVADGVTWAAGGTVSGVPANPFPARVLNLSLGGNGNCSITYQQAIDDATGRGASVVVAAGNDNLNAGFYQPGNCQGVIVASSLMPDGTRGNSANYGPVVDLAAPGENIWSTWASGGRTPTSESYTFLSGTSMAAPFVSGVIALAQAAAPKPLTPPEVRSLLMQNARAFVPGSQTFPLGAGMLDAAATVEAARSGKIPAAADFRCVQKKSNVMQLDCQDLSTSRGGPTLVSRTWKLGDNPEVTVTDARHWDNLNIEYAGNYDMSLKVTDSSGATSKVVRRLAVYAPPVQTLRPDQAIRFSANSYEVSFYSITVPAGAKSLTTAMSGGAGTAIMRVRRDTPSMLNPICEGTIVSGRAQNCVISNPQPGTYYIALSAFTNVQDVSMVASLAN</sequence>
<dbReference type="InterPro" id="IPR013783">
    <property type="entry name" value="Ig-like_fold"/>
</dbReference>
<comment type="caution">
    <text evidence="13">The sequence shown here is derived from an EMBL/GenBank/DDBJ whole genome shotgun (WGS) entry which is preliminary data.</text>
</comment>
<dbReference type="PROSITE" id="PS51892">
    <property type="entry name" value="SUBTILASE"/>
    <property type="match status" value="1"/>
</dbReference>
<evidence type="ECO:0000256" key="7">
    <source>
        <dbReference type="ARBA" id="ARBA00022825"/>
    </source>
</evidence>
<accession>A0AAP5QJI2</accession>
<dbReference type="FunFam" id="3.40.50.200:FF:000022">
    <property type="entry name" value="Extracellular protease"/>
    <property type="match status" value="1"/>
</dbReference>
<feature type="domain" description="Peptidase C-terminal archaeal/bacterial" evidence="12">
    <location>
        <begin position="616"/>
        <end position="684"/>
    </location>
</feature>
<evidence type="ECO:0000256" key="10">
    <source>
        <dbReference type="PROSITE-ProRule" id="PRU01240"/>
    </source>
</evidence>
<dbReference type="InterPro" id="IPR015500">
    <property type="entry name" value="Peptidase_S8_subtilisin-rel"/>
</dbReference>
<feature type="active site" description="Charge relay system" evidence="9 10">
    <location>
        <position position="226"/>
    </location>
</feature>
<dbReference type="Gene3D" id="2.60.40.10">
    <property type="entry name" value="Immunoglobulins"/>
    <property type="match status" value="1"/>
</dbReference>
<protein>
    <submittedName>
        <fullName evidence="13">S8 family serine peptidase</fullName>
    </submittedName>
</protein>
<evidence type="ECO:0000256" key="5">
    <source>
        <dbReference type="ARBA" id="ARBA00022729"/>
    </source>
</evidence>
<proteinExistence type="inferred from homology"/>
<name>A0AAP5QJI2_9BURK</name>
<feature type="active site" description="Charge relay system" evidence="9 10">
    <location>
        <position position="442"/>
    </location>
</feature>
<dbReference type="AlphaFoldDB" id="A0AAP5QJI2"/>
<dbReference type="PRINTS" id="PR00723">
    <property type="entry name" value="SUBTILISIN"/>
</dbReference>
<dbReference type="Proteomes" id="UP001246473">
    <property type="component" value="Unassembled WGS sequence"/>
</dbReference>
<comment type="subcellular location">
    <subcellularLocation>
        <location evidence="1">Secreted</location>
    </subcellularLocation>
</comment>
<dbReference type="PANTHER" id="PTHR43806:SF11">
    <property type="entry name" value="CEREVISIN-RELATED"/>
    <property type="match status" value="1"/>
</dbReference>
<evidence type="ECO:0000256" key="8">
    <source>
        <dbReference type="ARBA" id="ARBA00023145"/>
    </source>
</evidence>
<keyword evidence="3" id="KW-0964">Secreted</keyword>
<evidence type="ECO:0000256" key="3">
    <source>
        <dbReference type="ARBA" id="ARBA00022525"/>
    </source>
</evidence>
<dbReference type="RefSeq" id="WP_106356697.1">
    <property type="nucleotide sequence ID" value="NZ_JANSLM010000024.1"/>
</dbReference>
<dbReference type="EMBL" id="JANSLM010000024">
    <property type="protein sequence ID" value="MDT8843382.1"/>
    <property type="molecule type" value="Genomic_DNA"/>
</dbReference>
<keyword evidence="6 10" id="KW-0378">Hydrolase</keyword>
<dbReference type="GO" id="GO:0005576">
    <property type="term" value="C:extracellular region"/>
    <property type="evidence" value="ECO:0007669"/>
    <property type="project" value="UniProtKB-SubCell"/>
</dbReference>
<dbReference type="PROSITE" id="PS00138">
    <property type="entry name" value="SUBTILASE_SER"/>
    <property type="match status" value="1"/>
</dbReference>
<keyword evidence="4 10" id="KW-0645">Protease</keyword>
<dbReference type="GO" id="GO:0006508">
    <property type="term" value="P:proteolysis"/>
    <property type="evidence" value="ECO:0007669"/>
    <property type="project" value="UniProtKB-KW"/>
</dbReference>
<dbReference type="InterPro" id="IPR050131">
    <property type="entry name" value="Peptidase_S8_subtilisin-like"/>
</dbReference>
<dbReference type="Pfam" id="PF04151">
    <property type="entry name" value="PPC"/>
    <property type="match status" value="1"/>
</dbReference>
<evidence type="ECO:0000259" key="11">
    <source>
        <dbReference type="Pfam" id="PF00082"/>
    </source>
</evidence>
<evidence type="ECO:0000256" key="1">
    <source>
        <dbReference type="ARBA" id="ARBA00004613"/>
    </source>
</evidence>
<reference evidence="13" key="1">
    <citation type="submission" date="2022-08" db="EMBL/GenBank/DDBJ databases">
        <authorList>
            <person name="Kim S.-J."/>
        </authorList>
    </citation>
    <scope>NUCLEOTIDE SEQUENCE</scope>
    <source>
        <strain evidence="13">KJ</strain>
    </source>
</reference>
<evidence type="ECO:0000256" key="9">
    <source>
        <dbReference type="PIRSR" id="PIRSR615500-1"/>
    </source>
</evidence>
<dbReference type="InterPro" id="IPR023828">
    <property type="entry name" value="Peptidase_S8_Ser-AS"/>
</dbReference>
<dbReference type="InterPro" id="IPR036852">
    <property type="entry name" value="Peptidase_S8/S53_dom_sf"/>
</dbReference>
<organism evidence="13 14">
    <name type="scientific">Paraburkholderia fungorum</name>
    <dbReference type="NCBI Taxonomy" id="134537"/>
    <lineage>
        <taxon>Bacteria</taxon>
        <taxon>Pseudomonadati</taxon>
        <taxon>Pseudomonadota</taxon>
        <taxon>Betaproteobacteria</taxon>
        <taxon>Burkholderiales</taxon>
        <taxon>Burkholderiaceae</taxon>
        <taxon>Paraburkholderia</taxon>
    </lineage>
</organism>
<feature type="active site" description="Charge relay system" evidence="9 10">
    <location>
        <position position="269"/>
    </location>
</feature>
<dbReference type="SUPFAM" id="SSF52743">
    <property type="entry name" value="Subtilisin-like"/>
    <property type="match status" value="1"/>
</dbReference>
<dbReference type="InterPro" id="IPR000209">
    <property type="entry name" value="Peptidase_S8/S53_dom"/>
</dbReference>
<dbReference type="InterPro" id="IPR007280">
    <property type="entry name" value="Peptidase_C_arc/bac"/>
</dbReference>
<keyword evidence="5" id="KW-0732">Signal</keyword>
<dbReference type="PROSITE" id="PS00137">
    <property type="entry name" value="SUBTILASE_HIS"/>
    <property type="match status" value="1"/>
</dbReference>
<comment type="similarity">
    <text evidence="2 10">Belongs to the peptidase S8 family.</text>
</comment>
<dbReference type="Gene3D" id="2.60.120.380">
    <property type="match status" value="1"/>
</dbReference>
<evidence type="ECO:0000259" key="12">
    <source>
        <dbReference type="Pfam" id="PF04151"/>
    </source>
</evidence>
<dbReference type="PANTHER" id="PTHR43806">
    <property type="entry name" value="PEPTIDASE S8"/>
    <property type="match status" value="1"/>
</dbReference>
<gene>
    <name evidence="13" type="ORF">ParKJ_38840</name>
</gene>
<dbReference type="Pfam" id="PF00082">
    <property type="entry name" value="Peptidase_S8"/>
    <property type="match status" value="1"/>
</dbReference>
<dbReference type="Gene3D" id="3.40.50.200">
    <property type="entry name" value="Peptidase S8/S53 domain"/>
    <property type="match status" value="1"/>
</dbReference>
<evidence type="ECO:0000256" key="2">
    <source>
        <dbReference type="ARBA" id="ARBA00011073"/>
    </source>
</evidence>
<evidence type="ECO:0000313" key="14">
    <source>
        <dbReference type="Proteomes" id="UP001246473"/>
    </source>
</evidence>
<evidence type="ECO:0000313" key="13">
    <source>
        <dbReference type="EMBL" id="MDT8843382.1"/>
    </source>
</evidence>
<keyword evidence="7 10" id="KW-0720">Serine protease</keyword>